<dbReference type="InterPro" id="IPR011194">
    <property type="entry name" value="UPF0306"/>
</dbReference>
<comment type="caution">
    <text evidence="1">The sequence shown here is derived from an EMBL/GenBank/DDBJ whole genome shotgun (WGS) entry which is preliminary data.</text>
</comment>
<gene>
    <name evidence="1" type="ORF">DES31_1351</name>
</gene>
<evidence type="ECO:0000313" key="1">
    <source>
        <dbReference type="EMBL" id="RKR71619.1"/>
    </source>
</evidence>
<reference evidence="1 2" key="1">
    <citation type="submission" date="2018-10" db="EMBL/GenBank/DDBJ databases">
        <title>Genomic Encyclopedia of Type Strains, Phase IV (KMG-IV): sequencing the most valuable type-strain genomes for metagenomic binning, comparative biology and taxonomic classification.</title>
        <authorList>
            <person name="Goeker M."/>
        </authorList>
    </citation>
    <scope>NUCLEOTIDE SEQUENCE [LARGE SCALE GENOMIC DNA]</scope>
    <source>
        <strain evidence="1 2">DSM 23800</strain>
    </source>
</reference>
<protein>
    <submittedName>
        <fullName evidence="1">Uncharacterized protein</fullName>
    </submittedName>
</protein>
<accession>A0A420XFW4</accession>
<dbReference type="EMBL" id="RBJC01000007">
    <property type="protein sequence ID" value="RKR71619.1"/>
    <property type="molecule type" value="Genomic_DNA"/>
</dbReference>
<dbReference type="AlphaFoldDB" id="A0A420XFW4"/>
<name>A0A420XFW4_9PAST</name>
<sequence>MQPIPEVIREFIHSQHVVSLACHYEESIWCANCFYAFDENKNRLIILTKESTQHGQLMTLNPHIAGAIAKQTEKITEIEGIQFLAETYCLTDPTEKENALEIYLQRHPIAKLIPSNVWEIQFTQIKHTSNKLAFAKKTLWHR</sequence>
<dbReference type="PIRSF" id="PIRSF009554">
    <property type="entry name" value="UCP009554"/>
    <property type="match status" value="1"/>
</dbReference>
<dbReference type="SUPFAM" id="SSF50475">
    <property type="entry name" value="FMN-binding split barrel"/>
    <property type="match status" value="1"/>
</dbReference>
<organism evidence="1 2">
    <name type="scientific">Otariodibacter oris</name>
    <dbReference type="NCBI Taxonomy" id="1032623"/>
    <lineage>
        <taxon>Bacteria</taxon>
        <taxon>Pseudomonadati</taxon>
        <taxon>Pseudomonadota</taxon>
        <taxon>Gammaproteobacteria</taxon>
        <taxon>Pasteurellales</taxon>
        <taxon>Pasteurellaceae</taxon>
        <taxon>Otariodibacter</taxon>
    </lineage>
</organism>
<dbReference type="InterPro" id="IPR012349">
    <property type="entry name" value="Split_barrel_FMN-bd"/>
</dbReference>
<evidence type="ECO:0000313" key="2">
    <source>
        <dbReference type="Proteomes" id="UP000280099"/>
    </source>
</evidence>
<keyword evidence="2" id="KW-1185">Reference proteome</keyword>
<dbReference type="Gene3D" id="2.30.110.10">
    <property type="entry name" value="Electron Transport, Fmn-binding Protein, Chain A"/>
    <property type="match status" value="1"/>
</dbReference>
<dbReference type="Proteomes" id="UP000280099">
    <property type="component" value="Unassembled WGS sequence"/>
</dbReference>
<proteinExistence type="predicted"/>